<name>A0A931ACE9_9ACTN</name>
<proteinExistence type="predicted"/>
<gene>
    <name evidence="1" type="ORF">ITP53_17980</name>
</gene>
<dbReference type="EMBL" id="JADOGI010000048">
    <property type="protein sequence ID" value="MBF8187589.1"/>
    <property type="molecule type" value="Genomic_DNA"/>
</dbReference>
<accession>A0A931ACE9</accession>
<evidence type="ECO:0000313" key="1">
    <source>
        <dbReference type="EMBL" id="MBF8187589.1"/>
    </source>
</evidence>
<organism evidence="1 2">
    <name type="scientific">Nonomuraea cypriaca</name>
    <dbReference type="NCBI Taxonomy" id="1187855"/>
    <lineage>
        <taxon>Bacteria</taxon>
        <taxon>Bacillati</taxon>
        <taxon>Actinomycetota</taxon>
        <taxon>Actinomycetes</taxon>
        <taxon>Streptosporangiales</taxon>
        <taxon>Streptosporangiaceae</taxon>
        <taxon>Nonomuraea</taxon>
    </lineage>
</organism>
<keyword evidence="2" id="KW-1185">Reference proteome</keyword>
<sequence>MSLNQLIGRIARTVLYEGYPPYHQAGSERRWTFGGVHPEAYGRANEGCPWWTRSQCLIEADQDDTVDVHVRFLHLVSREVAVRRGGEVTPVAELTVDGVRHVAGEEAVEREVAATGLRLGELAGIPEIMEIAVPAGQRAEWLDGDGVLLRGWEALSGRVEVLAEPVRQGVFRLTLSVVNTSPWPGGPRAEAMRHTLVSAHSVLRSDAGRFVSLMDPPAHLRRLAAGCRNIGTWPVLVGAEGERHAMLSSPVILCDYPVELSERLLTS</sequence>
<reference evidence="1" key="1">
    <citation type="submission" date="2020-11" db="EMBL/GenBank/DDBJ databases">
        <title>Whole-genome analyses of Nonomuraea sp. K274.</title>
        <authorList>
            <person name="Veyisoglu A."/>
        </authorList>
    </citation>
    <scope>NUCLEOTIDE SEQUENCE</scope>
    <source>
        <strain evidence="1">K274</strain>
    </source>
</reference>
<dbReference type="Proteomes" id="UP000605361">
    <property type="component" value="Unassembled WGS sequence"/>
</dbReference>
<dbReference type="AlphaFoldDB" id="A0A931ACE9"/>
<comment type="caution">
    <text evidence="1">The sequence shown here is derived from an EMBL/GenBank/DDBJ whole genome shotgun (WGS) entry which is preliminary data.</text>
</comment>
<protein>
    <submittedName>
        <fullName evidence="1">Uncharacterized protein</fullName>
    </submittedName>
</protein>
<evidence type="ECO:0000313" key="2">
    <source>
        <dbReference type="Proteomes" id="UP000605361"/>
    </source>
</evidence>
<dbReference type="RefSeq" id="WP_195896549.1">
    <property type="nucleotide sequence ID" value="NZ_JADOGI010000048.1"/>
</dbReference>